<dbReference type="Pfam" id="PF21984">
    <property type="entry name" value="DnaD_N"/>
    <property type="match status" value="1"/>
</dbReference>
<dbReference type="InterPro" id="IPR006343">
    <property type="entry name" value="DnaB/C_C"/>
</dbReference>
<evidence type="ECO:0000313" key="6">
    <source>
        <dbReference type="Proteomes" id="UP001208017"/>
    </source>
</evidence>
<dbReference type="PANTHER" id="PTHR37293">
    <property type="entry name" value="PHAGE REPLICATION PROTEIN-RELATED"/>
    <property type="match status" value="1"/>
</dbReference>
<comment type="caution">
    <text evidence="5">The sequence shown here is derived from an EMBL/GenBank/DDBJ whole genome shotgun (WGS) entry which is preliminary data.</text>
</comment>
<feature type="region of interest" description="Disordered" evidence="2">
    <location>
        <begin position="211"/>
        <end position="248"/>
    </location>
</feature>
<dbReference type="PANTHER" id="PTHR37293:SF6">
    <property type="entry name" value="DNA REPLICATION PROTEIN DNAD"/>
    <property type="match status" value="1"/>
</dbReference>
<reference evidence="5 6" key="1">
    <citation type="submission" date="2022-11" db="EMBL/GenBank/DDBJ databases">
        <title>Study of microbial diversity in lake waters.</title>
        <authorList>
            <person name="Zhang J."/>
        </authorList>
    </citation>
    <scope>NUCLEOTIDE SEQUENCE [LARGE SCALE GENOMIC DNA]</scope>
    <source>
        <strain evidence="5 6">DT12</strain>
    </source>
</reference>
<dbReference type="InterPro" id="IPR036388">
    <property type="entry name" value="WH-like_DNA-bd_sf"/>
</dbReference>
<dbReference type="SUPFAM" id="SSF46785">
    <property type="entry name" value="Winged helix' DNA-binding domain"/>
    <property type="match status" value="1"/>
</dbReference>
<protein>
    <submittedName>
        <fullName evidence="5">DnaD domain-containing protein</fullName>
    </submittedName>
</protein>
<dbReference type="Gene3D" id="1.10.10.630">
    <property type="entry name" value="DnaD domain-like"/>
    <property type="match status" value="1"/>
</dbReference>
<gene>
    <name evidence="5" type="ORF">OS242_01945</name>
</gene>
<evidence type="ECO:0000313" key="5">
    <source>
        <dbReference type="EMBL" id="MCX7568732.1"/>
    </source>
</evidence>
<feature type="domain" description="DnaD N-terminal" evidence="4">
    <location>
        <begin position="22"/>
        <end position="113"/>
    </location>
</feature>
<dbReference type="InterPro" id="IPR036390">
    <property type="entry name" value="WH_DNA-bd_sf"/>
</dbReference>
<dbReference type="InterPro" id="IPR053843">
    <property type="entry name" value="DnaD_N"/>
</dbReference>
<evidence type="ECO:0000256" key="2">
    <source>
        <dbReference type="SAM" id="MobiDB-lite"/>
    </source>
</evidence>
<dbReference type="RefSeq" id="WP_267149972.1">
    <property type="nucleotide sequence ID" value="NZ_JAPMLT010000001.1"/>
</dbReference>
<evidence type="ECO:0000259" key="3">
    <source>
        <dbReference type="Pfam" id="PF07261"/>
    </source>
</evidence>
<proteinExistence type="inferred from homology"/>
<sequence length="258" mass="30160">MAERPREDNAVTMLMTSGFLAIPSILLRSYKRIGLGDEEMMLLLHLIDFRQQGIGLPTQRELAERMMMPEAMIASTMNVLLRQGFLAIEDGVGIGQESYDLRPLYHKLNDLLTPKRPPVNSLQILEKKETGVFELFEQEFGRPLSPLEYEKIVRWLDEDRYQEEIIREALREAVLSAKFNFKYIDRILFEWQKNNIRSLQELTAYREQFRNRLSGPRSGGPANAKGQQNRGREKAPEKIEPEQENKYDAFYRLYGRET</sequence>
<dbReference type="EMBL" id="JAPMLT010000001">
    <property type="protein sequence ID" value="MCX7568732.1"/>
    <property type="molecule type" value="Genomic_DNA"/>
</dbReference>
<dbReference type="SUPFAM" id="SSF158499">
    <property type="entry name" value="DnaD domain-like"/>
    <property type="match status" value="1"/>
</dbReference>
<dbReference type="NCBIfam" id="TIGR01446">
    <property type="entry name" value="DnaD_dom"/>
    <property type="match status" value="1"/>
</dbReference>
<keyword evidence="6" id="KW-1185">Reference proteome</keyword>
<dbReference type="InterPro" id="IPR034829">
    <property type="entry name" value="DnaD-like_sf"/>
</dbReference>
<evidence type="ECO:0000259" key="4">
    <source>
        <dbReference type="Pfam" id="PF21984"/>
    </source>
</evidence>
<dbReference type="Proteomes" id="UP001208017">
    <property type="component" value="Unassembled WGS sequence"/>
</dbReference>
<dbReference type="Gene3D" id="1.10.10.10">
    <property type="entry name" value="Winged helix-like DNA-binding domain superfamily/Winged helix DNA-binding domain"/>
    <property type="match status" value="1"/>
</dbReference>
<comment type="similarity">
    <text evidence="1">Belongs to the DnaB/DnaD family.</text>
</comment>
<dbReference type="InterPro" id="IPR053162">
    <property type="entry name" value="DnaD"/>
</dbReference>
<feature type="compositionally biased region" description="Basic and acidic residues" evidence="2">
    <location>
        <begin position="230"/>
        <end position="248"/>
    </location>
</feature>
<organism evidence="5 6">
    <name type="scientific">Tumebacillus lacus</name>
    <dbReference type="NCBI Taxonomy" id="2995335"/>
    <lineage>
        <taxon>Bacteria</taxon>
        <taxon>Bacillati</taxon>
        <taxon>Bacillota</taxon>
        <taxon>Bacilli</taxon>
        <taxon>Bacillales</taxon>
        <taxon>Alicyclobacillaceae</taxon>
        <taxon>Tumebacillus</taxon>
    </lineage>
</organism>
<evidence type="ECO:0000256" key="1">
    <source>
        <dbReference type="ARBA" id="ARBA00093462"/>
    </source>
</evidence>
<name>A0ABT3WZ03_9BACL</name>
<feature type="domain" description="DnaB/C C-terminal" evidence="3">
    <location>
        <begin position="133"/>
        <end position="205"/>
    </location>
</feature>
<dbReference type="Pfam" id="PF07261">
    <property type="entry name" value="DnaB_2"/>
    <property type="match status" value="1"/>
</dbReference>
<accession>A0ABT3WZ03</accession>